<dbReference type="Gene3D" id="3.40.50.970">
    <property type="match status" value="2"/>
</dbReference>
<keyword evidence="10" id="KW-0784">Thiamine biosynthesis</keyword>
<dbReference type="NCBIfam" id="NF003933">
    <property type="entry name" value="PRK05444.2-2"/>
    <property type="match status" value="1"/>
</dbReference>
<evidence type="ECO:0000256" key="6">
    <source>
        <dbReference type="ARBA" id="ARBA00013150"/>
    </source>
</evidence>
<comment type="pathway">
    <text evidence="3">Metabolic intermediate biosynthesis; 1-deoxy-D-xylulose 5-phosphate biosynthesis; 1-deoxy-D-xylulose 5-phosphate from D-glyceraldehyde 3-phosphate and pyruvate: step 1/1.</text>
</comment>
<feature type="domain" description="Transketolase-like pyrimidine-binding" evidence="13">
    <location>
        <begin position="280"/>
        <end position="446"/>
    </location>
</feature>
<dbReference type="AlphaFoldDB" id="U2KS82"/>
<accession>U2KS82</accession>
<dbReference type="UniPathway" id="UPA00064">
    <property type="reaction ID" value="UER00091"/>
</dbReference>
<comment type="caution">
    <text evidence="14">The sequence shown here is derived from an EMBL/GenBank/DDBJ whole genome shotgun (WGS) entry which is preliminary data.</text>
</comment>
<keyword evidence="8" id="KW-0479">Metal-binding</keyword>
<dbReference type="GO" id="GO:0005829">
    <property type="term" value="C:cytosol"/>
    <property type="evidence" value="ECO:0007669"/>
    <property type="project" value="TreeGrafter"/>
</dbReference>
<sequence length="587" mass="65361">MYIETIHSPRDLRKLDVAQLQTVVDEVRAGVLNRVSHRGGHVGPNLGFIEATVALHYVFNTPDDKLVFDVSHQSYPHKMLTDRVNGFLDVNCMDSISGYSSPREAPDYDHFEIGHTSTSISLATGLQKARDLLGGKENVIAVIGDGSLSGGEAFEGLNTASELNSNIIIVVNDNEMSIAEPHGGLYRNLRLLRETQGAAELNFFKAFGFRYHYLEEGNNVEALVAIFRIVKDTTCPTVVHIHTEKGYGYAPAKANKELWHYRMPFDLTTGDLTYKDDGGESMSQMLGQYLLDEMKRDPKLVAVTSAVPMALGFGPEQRRQAGPQFVDVGIAEEEGVAIVSGMAKRGVHPVYFTYATFLQRTYDQIAQDLCVNGNPAVINVMGCSIFGMNDFTHICFFDIAMLSHIPNLVYLAPTTYEELIAMESWAIKQDKYSVAIRVPVGKVYHSSKKYDADYSSLNRFKVTKRGEQVAVIAAGNFYQKGECVVEALRKDGIKATLINPRYLTGIDEALLEKLKQDHTVVATLEDGTLDGGFGERITRFYGPSSMRVLNFGVKKQLYDRYDVDELLRENHLTNEQIVEDIKHLLAS</sequence>
<evidence type="ECO:0000256" key="7">
    <source>
        <dbReference type="ARBA" id="ARBA00022679"/>
    </source>
</evidence>
<protein>
    <recommendedName>
        <fullName evidence="6">1-deoxy-D-xylulose-5-phosphate synthase</fullName>
        <ecNumber evidence="6">2.2.1.7</ecNumber>
    </recommendedName>
</protein>
<dbReference type="GO" id="GO:0046872">
    <property type="term" value="F:metal ion binding"/>
    <property type="evidence" value="ECO:0007669"/>
    <property type="project" value="UniProtKB-KW"/>
</dbReference>
<dbReference type="InterPro" id="IPR005477">
    <property type="entry name" value="Dxylulose-5-P_synthase"/>
</dbReference>
<dbReference type="EMBL" id="AWET01000029">
    <property type="protein sequence ID" value="ERK01352.1"/>
    <property type="molecule type" value="Genomic_DNA"/>
</dbReference>
<evidence type="ECO:0000256" key="10">
    <source>
        <dbReference type="ARBA" id="ARBA00022977"/>
    </source>
</evidence>
<dbReference type="SUPFAM" id="SSF52518">
    <property type="entry name" value="Thiamin diphosphate-binding fold (THDP-binding)"/>
    <property type="match status" value="2"/>
</dbReference>
<dbReference type="GO" id="GO:0008661">
    <property type="term" value="F:1-deoxy-D-xylulose-5-phosphate synthase activity"/>
    <property type="evidence" value="ECO:0007669"/>
    <property type="project" value="UniProtKB-EC"/>
</dbReference>
<reference evidence="14 15" key="1">
    <citation type="submission" date="2013-08" db="EMBL/GenBank/DDBJ databases">
        <authorList>
            <person name="Durkin A.S."/>
            <person name="Haft D.R."/>
            <person name="McCorrison J."/>
            <person name="Torralba M."/>
            <person name="Gillis M."/>
            <person name="Haft D.H."/>
            <person name="Methe B."/>
            <person name="Sutton G."/>
            <person name="Nelson K.E."/>
        </authorList>
    </citation>
    <scope>NUCLEOTIDE SEQUENCE [LARGE SCALE GENOMIC DNA]</scope>
    <source>
        <strain evidence="14 15">F0068</strain>
    </source>
</reference>
<dbReference type="InterPro" id="IPR009014">
    <property type="entry name" value="Transketo_C/PFOR_II"/>
</dbReference>
<evidence type="ECO:0000313" key="15">
    <source>
        <dbReference type="Proteomes" id="UP000016600"/>
    </source>
</evidence>
<dbReference type="Pfam" id="PF13292">
    <property type="entry name" value="DXP_synthase_N"/>
    <property type="match status" value="1"/>
</dbReference>
<dbReference type="PANTHER" id="PTHR43322">
    <property type="entry name" value="1-D-DEOXYXYLULOSE 5-PHOSPHATE SYNTHASE-RELATED"/>
    <property type="match status" value="1"/>
</dbReference>
<comment type="cofactor">
    <cofactor evidence="2">
        <name>thiamine diphosphate</name>
        <dbReference type="ChEBI" id="CHEBI:58937"/>
    </cofactor>
</comment>
<keyword evidence="11" id="KW-0786">Thiamine pyrophosphate</keyword>
<evidence type="ECO:0000256" key="12">
    <source>
        <dbReference type="ARBA" id="ARBA00023229"/>
    </source>
</evidence>
<dbReference type="GO" id="GO:0016114">
    <property type="term" value="P:terpenoid biosynthetic process"/>
    <property type="evidence" value="ECO:0007669"/>
    <property type="project" value="InterPro"/>
</dbReference>
<dbReference type="Gene3D" id="3.40.50.920">
    <property type="match status" value="1"/>
</dbReference>
<comment type="similarity">
    <text evidence="4">Belongs to the transketolase family. DXPS subfamily.</text>
</comment>
<evidence type="ECO:0000256" key="2">
    <source>
        <dbReference type="ARBA" id="ARBA00001964"/>
    </source>
</evidence>
<evidence type="ECO:0000256" key="3">
    <source>
        <dbReference type="ARBA" id="ARBA00004980"/>
    </source>
</evidence>
<keyword evidence="7" id="KW-0808">Transferase</keyword>
<keyword evidence="15" id="KW-1185">Reference proteome</keyword>
<organism evidence="14 15">
    <name type="scientific">Hoylesella pleuritidis F0068</name>
    <dbReference type="NCBI Taxonomy" id="1081904"/>
    <lineage>
        <taxon>Bacteria</taxon>
        <taxon>Pseudomonadati</taxon>
        <taxon>Bacteroidota</taxon>
        <taxon>Bacteroidia</taxon>
        <taxon>Bacteroidales</taxon>
        <taxon>Prevotellaceae</taxon>
        <taxon>Hoylesella</taxon>
    </lineage>
</organism>
<comment type="subunit">
    <text evidence="5">Homodimer.</text>
</comment>
<dbReference type="InterPro" id="IPR029061">
    <property type="entry name" value="THDP-binding"/>
</dbReference>
<dbReference type="SUPFAM" id="SSF52922">
    <property type="entry name" value="TK C-terminal domain-like"/>
    <property type="match status" value="1"/>
</dbReference>
<dbReference type="InterPro" id="IPR049557">
    <property type="entry name" value="Transketolase_CS"/>
</dbReference>
<dbReference type="Pfam" id="PF02779">
    <property type="entry name" value="Transket_pyr"/>
    <property type="match status" value="1"/>
</dbReference>
<evidence type="ECO:0000256" key="11">
    <source>
        <dbReference type="ARBA" id="ARBA00023052"/>
    </source>
</evidence>
<dbReference type="PANTHER" id="PTHR43322:SF1">
    <property type="entry name" value="1-DEOXY-D-XYLULOSE-5-PHOSPHATE SYNTHASE"/>
    <property type="match status" value="1"/>
</dbReference>
<keyword evidence="12" id="KW-0414">Isoprene biosynthesis</keyword>
<evidence type="ECO:0000256" key="4">
    <source>
        <dbReference type="ARBA" id="ARBA00011081"/>
    </source>
</evidence>
<dbReference type="Proteomes" id="UP000016600">
    <property type="component" value="Unassembled WGS sequence"/>
</dbReference>
<evidence type="ECO:0000313" key="14">
    <source>
        <dbReference type="EMBL" id="ERK01352.1"/>
    </source>
</evidence>
<evidence type="ECO:0000256" key="5">
    <source>
        <dbReference type="ARBA" id="ARBA00011738"/>
    </source>
</evidence>
<evidence type="ECO:0000259" key="13">
    <source>
        <dbReference type="SMART" id="SM00861"/>
    </source>
</evidence>
<dbReference type="CDD" id="cd02007">
    <property type="entry name" value="TPP_DXS"/>
    <property type="match status" value="1"/>
</dbReference>
<evidence type="ECO:0000256" key="8">
    <source>
        <dbReference type="ARBA" id="ARBA00022723"/>
    </source>
</evidence>
<name>U2KS82_9BACT</name>
<dbReference type="GO" id="GO:0019288">
    <property type="term" value="P:isopentenyl diphosphate biosynthetic process, methylerythritol 4-phosphate pathway"/>
    <property type="evidence" value="ECO:0007669"/>
    <property type="project" value="TreeGrafter"/>
</dbReference>
<dbReference type="PROSITE" id="PS00801">
    <property type="entry name" value="TRANSKETOLASE_1"/>
    <property type="match status" value="1"/>
</dbReference>
<evidence type="ECO:0000256" key="1">
    <source>
        <dbReference type="ARBA" id="ARBA00001946"/>
    </source>
</evidence>
<dbReference type="InterPro" id="IPR033248">
    <property type="entry name" value="Transketolase_C"/>
</dbReference>
<dbReference type="PATRIC" id="fig|1081904.3.peg.1252"/>
<dbReference type="EC" id="2.2.1.7" evidence="6"/>
<gene>
    <name evidence="14" type="ORF">HMPREF1218_1649</name>
</gene>
<comment type="cofactor">
    <cofactor evidence="1">
        <name>Mg(2+)</name>
        <dbReference type="ChEBI" id="CHEBI:18420"/>
    </cofactor>
</comment>
<dbReference type="GO" id="GO:0009228">
    <property type="term" value="P:thiamine biosynthetic process"/>
    <property type="evidence" value="ECO:0007669"/>
    <property type="project" value="UniProtKB-KW"/>
</dbReference>
<evidence type="ECO:0000256" key="9">
    <source>
        <dbReference type="ARBA" id="ARBA00022842"/>
    </source>
</evidence>
<keyword evidence="9" id="KW-0460">Magnesium</keyword>
<dbReference type="Pfam" id="PF02780">
    <property type="entry name" value="Transketolase_C"/>
    <property type="match status" value="1"/>
</dbReference>
<dbReference type="SMART" id="SM00861">
    <property type="entry name" value="Transket_pyr"/>
    <property type="match status" value="1"/>
</dbReference>
<dbReference type="CDD" id="cd07033">
    <property type="entry name" value="TPP_PYR_DXS_TK_like"/>
    <property type="match status" value="1"/>
</dbReference>
<dbReference type="RefSeq" id="WP_021583897.1">
    <property type="nucleotide sequence ID" value="NZ_AWET01000029.1"/>
</dbReference>
<dbReference type="InterPro" id="IPR005475">
    <property type="entry name" value="Transketolase-like_Pyr-bd"/>
</dbReference>
<dbReference type="NCBIfam" id="NF008968">
    <property type="entry name" value="PRK12315.1"/>
    <property type="match status" value="1"/>
</dbReference>
<proteinExistence type="inferred from homology"/>